<name>A0A5B7EWG8_PORTR</name>
<evidence type="ECO:0000313" key="2">
    <source>
        <dbReference type="EMBL" id="MPC37223.1"/>
    </source>
</evidence>
<organism evidence="2 3">
    <name type="scientific">Portunus trituberculatus</name>
    <name type="common">Swimming crab</name>
    <name type="synonym">Neptunus trituberculatus</name>
    <dbReference type="NCBI Taxonomy" id="210409"/>
    <lineage>
        <taxon>Eukaryota</taxon>
        <taxon>Metazoa</taxon>
        <taxon>Ecdysozoa</taxon>
        <taxon>Arthropoda</taxon>
        <taxon>Crustacea</taxon>
        <taxon>Multicrustacea</taxon>
        <taxon>Malacostraca</taxon>
        <taxon>Eumalacostraca</taxon>
        <taxon>Eucarida</taxon>
        <taxon>Decapoda</taxon>
        <taxon>Pleocyemata</taxon>
        <taxon>Brachyura</taxon>
        <taxon>Eubrachyura</taxon>
        <taxon>Portunoidea</taxon>
        <taxon>Portunidae</taxon>
        <taxon>Portuninae</taxon>
        <taxon>Portunus</taxon>
    </lineage>
</organism>
<feature type="region of interest" description="Disordered" evidence="1">
    <location>
        <begin position="1"/>
        <end position="43"/>
    </location>
</feature>
<evidence type="ECO:0000313" key="3">
    <source>
        <dbReference type="Proteomes" id="UP000324222"/>
    </source>
</evidence>
<reference evidence="2 3" key="1">
    <citation type="submission" date="2019-05" db="EMBL/GenBank/DDBJ databases">
        <title>Another draft genome of Portunus trituberculatus and its Hox gene families provides insights of decapod evolution.</title>
        <authorList>
            <person name="Jeong J.-H."/>
            <person name="Song I."/>
            <person name="Kim S."/>
            <person name="Choi T."/>
            <person name="Kim D."/>
            <person name="Ryu S."/>
            <person name="Kim W."/>
        </authorList>
    </citation>
    <scope>NUCLEOTIDE SEQUENCE [LARGE SCALE GENOMIC DNA]</scope>
    <source>
        <tissue evidence="2">Muscle</tissue>
    </source>
</reference>
<dbReference type="AlphaFoldDB" id="A0A5B7EWG8"/>
<protein>
    <submittedName>
        <fullName evidence="2">Uncharacterized protein</fullName>
    </submittedName>
</protein>
<accession>A0A5B7EWG8</accession>
<dbReference type="EMBL" id="VSRR010003719">
    <property type="protein sequence ID" value="MPC37223.1"/>
    <property type="molecule type" value="Genomic_DNA"/>
</dbReference>
<gene>
    <name evidence="2" type="ORF">E2C01_030696</name>
</gene>
<keyword evidence="3" id="KW-1185">Reference proteome</keyword>
<evidence type="ECO:0000256" key="1">
    <source>
        <dbReference type="SAM" id="MobiDB-lite"/>
    </source>
</evidence>
<proteinExistence type="predicted"/>
<comment type="caution">
    <text evidence="2">The sequence shown here is derived from an EMBL/GenBank/DDBJ whole genome shotgun (WGS) entry which is preliminary data.</text>
</comment>
<dbReference type="Proteomes" id="UP000324222">
    <property type="component" value="Unassembled WGS sequence"/>
</dbReference>
<sequence>MSNCGSDSLNTTQSSPPTPMNSISHPLCPVHGDKNSLTQTERRACEVQSCREINIERVSE</sequence>
<feature type="compositionally biased region" description="Polar residues" evidence="1">
    <location>
        <begin position="1"/>
        <end position="24"/>
    </location>
</feature>